<name>A0AC60PL26_IXOPE</name>
<accession>A0AC60PL26</accession>
<comment type="caution">
    <text evidence="1">The sequence shown here is derived from an EMBL/GenBank/DDBJ whole genome shotgun (WGS) entry which is preliminary data.</text>
</comment>
<dbReference type="EMBL" id="JABSTQ010010437">
    <property type="protein sequence ID" value="KAG0421016.1"/>
    <property type="molecule type" value="Genomic_DNA"/>
</dbReference>
<reference evidence="1 2" key="1">
    <citation type="journal article" date="2020" name="Cell">
        <title>Large-Scale Comparative Analyses of Tick Genomes Elucidate Their Genetic Diversity and Vector Capacities.</title>
        <authorList>
            <consortium name="Tick Genome and Microbiome Consortium (TIGMIC)"/>
            <person name="Jia N."/>
            <person name="Wang J."/>
            <person name="Shi W."/>
            <person name="Du L."/>
            <person name="Sun Y."/>
            <person name="Zhan W."/>
            <person name="Jiang J.F."/>
            <person name="Wang Q."/>
            <person name="Zhang B."/>
            <person name="Ji P."/>
            <person name="Bell-Sakyi L."/>
            <person name="Cui X.M."/>
            <person name="Yuan T.T."/>
            <person name="Jiang B.G."/>
            <person name="Yang W.F."/>
            <person name="Lam T.T."/>
            <person name="Chang Q.C."/>
            <person name="Ding S.J."/>
            <person name="Wang X.J."/>
            <person name="Zhu J.G."/>
            <person name="Ruan X.D."/>
            <person name="Zhao L."/>
            <person name="Wei J.T."/>
            <person name="Ye R.Z."/>
            <person name="Que T.C."/>
            <person name="Du C.H."/>
            <person name="Zhou Y.H."/>
            <person name="Cheng J.X."/>
            <person name="Dai P.F."/>
            <person name="Guo W.B."/>
            <person name="Han X.H."/>
            <person name="Huang E.J."/>
            <person name="Li L.F."/>
            <person name="Wei W."/>
            <person name="Gao Y.C."/>
            <person name="Liu J.Z."/>
            <person name="Shao H.Z."/>
            <person name="Wang X."/>
            <person name="Wang C.C."/>
            <person name="Yang T.C."/>
            <person name="Huo Q.B."/>
            <person name="Li W."/>
            <person name="Chen H.Y."/>
            <person name="Chen S.E."/>
            <person name="Zhou L.G."/>
            <person name="Ni X.B."/>
            <person name="Tian J.H."/>
            <person name="Sheng Y."/>
            <person name="Liu T."/>
            <person name="Pan Y.S."/>
            <person name="Xia L.Y."/>
            <person name="Li J."/>
            <person name="Zhao F."/>
            <person name="Cao W.C."/>
        </authorList>
    </citation>
    <scope>NUCLEOTIDE SEQUENCE [LARGE SCALE GENOMIC DNA]</scope>
    <source>
        <strain evidence="1">Iper-2018</strain>
    </source>
</reference>
<protein>
    <submittedName>
        <fullName evidence="1">Uncharacterized protein</fullName>
    </submittedName>
</protein>
<organism evidence="1 2">
    <name type="scientific">Ixodes persulcatus</name>
    <name type="common">Taiga tick</name>
    <dbReference type="NCBI Taxonomy" id="34615"/>
    <lineage>
        <taxon>Eukaryota</taxon>
        <taxon>Metazoa</taxon>
        <taxon>Ecdysozoa</taxon>
        <taxon>Arthropoda</taxon>
        <taxon>Chelicerata</taxon>
        <taxon>Arachnida</taxon>
        <taxon>Acari</taxon>
        <taxon>Parasitiformes</taxon>
        <taxon>Ixodida</taxon>
        <taxon>Ixodoidea</taxon>
        <taxon>Ixodidae</taxon>
        <taxon>Ixodinae</taxon>
        <taxon>Ixodes</taxon>
    </lineage>
</organism>
<sequence>MGNADQTPVWFDRASRRMATEKAPFKDRVGVFYSKWMSRDDNPKTPTGRVKRASLSTVAHWVNDG</sequence>
<evidence type="ECO:0000313" key="1">
    <source>
        <dbReference type="EMBL" id="KAG0421016.1"/>
    </source>
</evidence>
<dbReference type="Proteomes" id="UP000805193">
    <property type="component" value="Unassembled WGS sequence"/>
</dbReference>
<keyword evidence="2" id="KW-1185">Reference proteome</keyword>
<gene>
    <name evidence="1" type="ORF">HPB47_003083</name>
</gene>
<proteinExistence type="predicted"/>
<evidence type="ECO:0000313" key="2">
    <source>
        <dbReference type="Proteomes" id="UP000805193"/>
    </source>
</evidence>